<dbReference type="GO" id="GO:0004560">
    <property type="term" value="F:alpha-L-fucosidase activity"/>
    <property type="evidence" value="ECO:0007669"/>
    <property type="project" value="InterPro"/>
</dbReference>
<name>A0AAJ0BRT7_9PEZI</name>
<sequence>MAASLVLAILALCCSSAQGKGLWSSTPAQYNDILRQAYPVGNGKLGAMPFGPVGSDKVNLNVDSLWVGGPFQGASYNGGNPTSPVSEYLPGIRDWIFLNGTGNVTNLLGSVENFGSFTVLGNISVSIDGVESAKTYNRSLDFETGIHTTSYTANDGNTYTSTVFCSYPDQVCVYDLSSTAALPEIAISFENLLSNASLFTASCDSSGYVRLAGHTQLGPPLGMKFDAIARLRSRACTAYCSSTTPGALVIPAGSHIRTFNLVIAANTDYDQTKGDAKNGYSFRGEDPAPYVEATTRAAASKAETDIRQAHIADYRHLANQFTLELPDTAGSAGLETSVIVSRYNSSGPGDPYLESTLFALGRHLFISSERDNSLPTNLQGHWAHTLVSDWGSDYHSNINFQMNHWGVDQTGLGALQVSAWNYIQNTWVPRGTETAKLLYDAPAGWVTHSAMNIFGHTGMKDNPRWADYQVSGAWMMLHVWDHFDYSQNTSWLTTQGYPLIKGVAQFWISQLQEDVSSKDGTLVVNPCNSPEHGPTTFGCTHFQQVLFQVFDSVLAAAPTVGENDLSFLHNITSMLKSLDKGLHIGSWGEVKEWKISDSYGYDFQGDTHRHLSHLIGWYPGYSISSFQGGYANDTIQKAIETSLISRGIGSDSDANAGWEKVWRSACWALLNDTSQAHFELRYAIEQNFANNGLSMYKGLDPPFQIDANYGLVGAVLAMLIVDLPTLSSDKSTRFVVLGPAIPKSWGGGQVKGLRLRGGGYVDFHWDSEGVVTGAHLTDRTARIKVLNKSGWILASHS</sequence>
<keyword evidence="5" id="KW-0378">Hydrolase</keyword>
<dbReference type="InterPro" id="IPR016518">
    <property type="entry name" value="Alpha-L-fucosidase"/>
</dbReference>
<gene>
    <name evidence="5" type="ORF">QBC33DRAFT_459666</name>
</gene>
<keyword evidence="6" id="KW-1185">Reference proteome</keyword>
<dbReference type="Gene3D" id="1.50.10.10">
    <property type="match status" value="1"/>
</dbReference>
<dbReference type="Pfam" id="PF22124">
    <property type="entry name" value="Glyco_hydro_95_cat"/>
    <property type="match status" value="1"/>
</dbReference>
<dbReference type="GO" id="GO:0005975">
    <property type="term" value="P:carbohydrate metabolic process"/>
    <property type="evidence" value="ECO:0007669"/>
    <property type="project" value="InterPro"/>
</dbReference>
<dbReference type="GeneID" id="85308124"/>
<feature type="chain" id="PRO_5042528398" evidence="1">
    <location>
        <begin position="20"/>
        <end position="797"/>
    </location>
</feature>
<protein>
    <submittedName>
        <fullName evidence="5">Glycoside hydrolase family 95 protein</fullName>
    </submittedName>
</protein>
<dbReference type="InterPro" id="IPR049053">
    <property type="entry name" value="AFCA-like_C"/>
</dbReference>
<dbReference type="RefSeq" id="XP_060279512.1">
    <property type="nucleotide sequence ID" value="XM_060424937.1"/>
</dbReference>
<keyword evidence="1" id="KW-0732">Signal</keyword>
<dbReference type="InterPro" id="IPR012341">
    <property type="entry name" value="6hp_glycosidase-like_sf"/>
</dbReference>
<dbReference type="InterPro" id="IPR054363">
    <property type="entry name" value="GH95_cat"/>
</dbReference>
<feature type="domain" description="Alpha fucosidase A-like C-terminal" evidence="3">
    <location>
        <begin position="735"/>
        <end position="780"/>
    </location>
</feature>
<dbReference type="Proteomes" id="UP001244011">
    <property type="component" value="Unassembled WGS sequence"/>
</dbReference>
<dbReference type="PANTHER" id="PTHR31084:SF3">
    <property type="entry name" value="ALPHA-FUCOSIDASE A"/>
    <property type="match status" value="1"/>
</dbReference>
<evidence type="ECO:0000313" key="6">
    <source>
        <dbReference type="Proteomes" id="UP001244011"/>
    </source>
</evidence>
<dbReference type="InterPro" id="IPR027414">
    <property type="entry name" value="GH95_N_dom"/>
</dbReference>
<evidence type="ECO:0000259" key="2">
    <source>
        <dbReference type="Pfam" id="PF14498"/>
    </source>
</evidence>
<evidence type="ECO:0000256" key="1">
    <source>
        <dbReference type="SAM" id="SignalP"/>
    </source>
</evidence>
<dbReference type="AlphaFoldDB" id="A0AAJ0BRT7"/>
<dbReference type="InterPro" id="IPR008928">
    <property type="entry name" value="6-hairpin_glycosidase_sf"/>
</dbReference>
<reference evidence="5" key="1">
    <citation type="submission" date="2023-06" db="EMBL/GenBank/DDBJ databases">
        <title>Genome-scale phylogeny and comparative genomics of the fungal order Sordariales.</title>
        <authorList>
            <consortium name="Lawrence Berkeley National Laboratory"/>
            <person name="Hensen N."/>
            <person name="Bonometti L."/>
            <person name="Westerberg I."/>
            <person name="Brannstrom I.O."/>
            <person name="Guillou S."/>
            <person name="Cros-Aarteil S."/>
            <person name="Calhoun S."/>
            <person name="Haridas S."/>
            <person name="Kuo A."/>
            <person name="Mondo S."/>
            <person name="Pangilinan J."/>
            <person name="Riley R."/>
            <person name="Labutti K."/>
            <person name="Andreopoulos B."/>
            <person name="Lipzen A."/>
            <person name="Chen C."/>
            <person name="Yanf M."/>
            <person name="Daum C."/>
            <person name="Ng V."/>
            <person name="Clum A."/>
            <person name="Steindorff A."/>
            <person name="Ohm R."/>
            <person name="Martin F."/>
            <person name="Silar P."/>
            <person name="Natvig D."/>
            <person name="Lalanne C."/>
            <person name="Gautier V."/>
            <person name="Ament-Velasquez S.L."/>
            <person name="Kruys A."/>
            <person name="Hutchinson M.I."/>
            <person name="Powell A.J."/>
            <person name="Barry K."/>
            <person name="Miller A.N."/>
            <person name="Grigoriev I.V."/>
            <person name="Debuchy R."/>
            <person name="Gladieux P."/>
            <person name="Thoren M.H."/>
            <person name="Johannesson H."/>
        </authorList>
    </citation>
    <scope>NUCLEOTIDE SEQUENCE</scope>
    <source>
        <strain evidence="5">8032-3</strain>
    </source>
</reference>
<dbReference type="PIRSF" id="PIRSF007663">
    <property type="entry name" value="UCP007663"/>
    <property type="match status" value="1"/>
</dbReference>
<feature type="domain" description="Glycosyl hydrolase family 95 catalytic" evidence="4">
    <location>
        <begin position="305"/>
        <end position="719"/>
    </location>
</feature>
<proteinExistence type="predicted"/>
<dbReference type="EMBL" id="MU839028">
    <property type="protein sequence ID" value="KAK1763299.1"/>
    <property type="molecule type" value="Genomic_DNA"/>
</dbReference>
<feature type="signal peptide" evidence="1">
    <location>
        <begin position="1"/>
        <end position="19"/>
    </location>
</feature>
<organism evidence="5 6">
    <name type="scientific">Phialemonium atrogriseum</name>
    <dbReference type="NCBI Taxonomy" id="1093897"/>
    <lineage>
        <taxon>Eukaryota</taxon>
        <taxon>Fungi</taxon>
        <taxon>Dikarya</taxon>
        <taxon>Ascomycota</taxon>
        <taxon>Pezizomycotina</taxon>
        <taxon>Sordariomycetes</taxon>
        <taxon>Sordariomycetidae</taxon>
        <taxon>Cephalothecales</taxon>
        <taxon>Cephalothecaceae</taxon>
        <taxon>Phialemonium</taxon>
    </lineage>
</organism>
<feature type="domain" description="Glycosyl hydrolase family 95 N-terminal" evidence="2">
    <location>
        <begin position="22"/>
        <end position="272"/>
    </location>
</feature>
<evidence type="ECO:0000313" key="5">
    <source>
        <dbReference type="EMBL" id="KAK1763299.1"/>
    </source>
</evidence>
<comment type="caution">
    <text evidence="5">The sequence shown here is derived from an EMBL/GenBank/DDBJ whole genome shotgun (WGS) entry which is preliminary data.</text>
</comment>
<dbReference type="Pfam" id="PF21307">
    <property type="entry name" value="Glyco_hydro_95_C"/>
    <property type="match status" value="1"/>
</dbReference>
<dbReference type="PANTHER" id="PTHR31084">
    <property type="entry name" value="ALPHA-L-FUCOSIDASE 2"/>
    <property type="match status" value="1"/>
</dbReference>
<dbReference type="Pfam" id="PF14498">
    <property type="entry name" value="Glyco_hyd_65N_2"/>
    <property type="match status" value="1"/>
</dbReference>
<evidence type="ECO:0000259" key="4">
    <source>
        <dbReference type="Pfam" id="PF22124"/>
    </source>
</evidence>
<evidence type="ECO:0000259" key="3">
    <source>
        <dbReference type="Pfam" id="PF21307"/>
    </source>
</evidence>
<dbReference type="SUPFAM" id="SSF48208">
    <property type="entry name" value="Six-hairpin glycosidases"/>
    <property type="match status" value="1"/>
</dbReference>
<accession>A0AAJ0BRT7</accession>